<sequence>MDDHLNYEYFLGWLGRSLVSEQRQRLIGDLDLADRVTVRIVDRVGAPVANAQVRVEASGGRRAGGLVTQAGTDGRLELFPTYDFGQGVRDLELSVTLAGQRGATEERIRLNRLGADREVTIRLAGDAPGRTRQMDIAFTIDVTGSMGDELNYLTEEFQSIVERLKSRYDGVDLRFGLVAYRDQGDEFVVRDYPFTSDIQRMQGQLSDLRASGGGDYPEAMDEAFRAALDLDWRPGATRLLFLVADAPPHDGNIDDMMAHVRRARASGVRVYPLAASGVAETAEVVMRTAAALTQGRHLFLTDDSGIGRSHQEPKVECFVVTKLNDLLVRVIASEIEGRRVEPSRREVIREVGDYDAGVCESQPFAQQGPQISPRGRDELGGYLTPSE</sequence>
<proteinExistence type="predicted"/>
<comment type="subcellular location">
    <subcellularLocation>
        <location evidence="1">Secreted</location>
    </subcellularLocation>
</comment>
<dbReference type="SUPFAM" id="SSF53300">
    <property type="entry name" value="vWA-like"/>
    <property type="match status" value="1"/>
</dbReference>
<comment type="caution">
    <text evidence="6">The sequence shown here is derived from an EMBL/GenBank/DDBJ whole genome shotgun (WGS) entry which is preliminary data.</text>
</comment>
<dbReference type="PROSITE" id="PS50234">
    <property type="entry name" value="VWFA"/>
    <property type="match status" value="1"/>
</dbReference>
<dbReference type="GO" id="GO:0004674">
    <property type="term" value="F:protein serine/threonine kinase activity"/>
    <property type="evidence" value="ECO:0007669"/>
    <property type="project" value="TreeGrafter"/>
</dbReference>
<dbReference type="InterPro" id="IPR036465">
    <property type="entry name" value="vWFA_dom_sf"/>
</dbReference>
<accession>A0A259TZC8</accession>
<dbReference type="InterPro" id="IPR056861">
    <property type="entry name" value="HMCN1-like_VWA"/>
</dbReference>
<organism evidence="6 7">
    <name type="scientific">Rubricoccus marinus</name>
    <dbReference type="NCBI Taxonomy" id="716817"/>
    <lineage>
        <taxon>Bacteria</taxon>
        <taxon>Pseudomonadati</taxon>
        <taxon>Rhodothermota</taxon>
        <taxon>Rhodothermia</taxon>
        <taxon>Rhodothermales</taxon>
        <taxon>Rubricoccaceae</taxon>
        <taxon>Rubricoccus</taxon>
    </lineage>
</organism>
<feature type="domain" description="VWFA" evidence="5">
    <location>
        <begin position="135"/>
        <end position="330"/>
    </location>
</feature>
<evidence type="ECO:0000259" key="5">
    <source>
        <dbReference type="PROSITE" id="PS50234"/>
    </source>
</evidence>
<evidence type="ECO:0000313" key="6">
    <source>
        <dbReference type="EMBL" id="OZC02914.1"/>
    </source>
</evidence>
<dbReference type="PANTHER" id="PTHR47763">
    <property type="entry name" value="ALPHA-PROTEIN KINASE VWKA"/>
    <property type="match status" value="1"/>
</dbReference>
<dbReference type="GO" id="GO:0005737">
    <property type="term" value="C:cytoplasm"/>
    <property type="evidence" value="ECO:0007669"/>
    <property type="project" value="TreeGrafter"/>
</dbReference>
<dbReference type="OrthoDB" id="9805121at2"/>
<dbReference type="CDD" id="cd00198">
    <property type="entry name" value="vWFA"/>
    <property type="match status" value="1"/>
</dbReference>
<evidence type="ECO:0000256" key="1">
    <source>
        <dbReference type="ARBA" id="ARBA00004613"/>
    </source>
</evidence>
<evidence type="ECO:0000313" key="7">
    <source>
        <dbReference type="Proteomes" id="UP000216446"/>
    </source>
</evidence>
<dbReference type="InterPro" id="IPR052969">
    <property type="entry name" value="Thr-specific_kinase-like"/>
</dbReference>
<dbReference type="InterPro" id="IPR002035">
    <property type="entry name" value="VWF_A"/>
</dbReference>
<feature type="region of interest" description="Disordered" evidence="4">
    <location>
        <begin position="362"/>
        <end position="387"/>
    </location>
</feature>
<dbReference type="InParanoid" id="A0A259TZC8"/>
<dbReference type="Gene3D" id="3.40.50.410">
    <property type="entry name" value="von Willebrand factor, type A domain"/>
    <property type="match status" value="1"/>
</dbReference>
<dbReference type="Proteomes" id="UP000216446">
    <property type="component" value="Unassembled WGS sequence"/>
</dbReference>
<reference evidence="6 7" key="1">
    <citation type="submission" date="2016-11" db="EMBL/GenBank/DDBJ databases">
        <title>Study of marine rhodopsin-containing bacteria.</title>
        <authorList>
            <person name="Yoshizawa S."/>
            <person name="Kumagai Y."/>
            <person name="Kogure K."/>
        </authorList>
    </citation>
    <scope>NUCLEOTIDE SEQUENCE [LARGE SCALE GENOMIC DNA]</scope>
    <source>
        <strain evidence="6 7">SG-29</strain>
    </source>
</reference>
<keyword evidence="2" id="KW-0964">Secreted</keyword>
<dbReference type="EMBL" id="MQWB01000001">
    <property type="protein sequence ID" value="OZC02914.1"/>
    <property type="molecule type" value="Genomic_DNA"/>
</dbReference>
<evidence type="ECO:0000256" key="2">
    <source>
        <dbReference type="ARBA" id="ARBA00022525"/>
    </source>
</evidence>
<dbReference type="Pfam" id="PF25106">
    <property type="entry name" value="VWA_4"/>
    <property type="match status" value="1"/>
</dbReference>
<dbReference type="SMART" id="SM00327">
    <property type="entry name" value="VWA"/>
    <property type="match status" value="1"/>
</dbReference>
<keyword evidence="7" id="KW-1185">Reference proteome</keyword>
<protein>
    <recommendedName>
        <fullName evidence="5">VWFA domain-containing protein</fullName>
    </recommendedName>
</protein>
<gene>
    <name evidence="6" type="ORF">BSZ36_07975</name>
</gene>
<dbReference type="AlphaFoldDB" id="A0A259TZC8"/>
<dbReference type="PANTHER" id="PTHR47763:SF1">
    <property type="entry name" value="DUF659 DOMAIN-CONTAINING PROTEIN"/>
    <property type="match status" value="1"/>
</dbReference>
<evidence type="ECO:0000256" key="4">
    <source>
        <dbReference type="SAM" id="MobiDB-lite"/>
    </source>
</evidence>
<evidence type="ECO:0000256" key="3">
    <source>
        <dbReference type="ARBA" id="ARBA00022729"/>
    </source>
</evidence>
<keyword evidence="3" id="KW-0732">Signal</keyword>
<name>A0A259TZC8_9BACT</name>